<dbReference type="Pfam" id="PF13604">
    <property type="entry name" value="AAA_30"/>
    <property type="match status" value="1"/>
</dbReference>
<dbReference type="InterPro" id="IPR047187">
    <property type="entry name" value="SF1_C_Upf1"/>
</dbReference>
<keyword evidence="4" id="KW-0067">ATP-binding</keyword>
<protein>
    <submittedName>
        <fullName evidence="9">Uncharacterized protein</fullName>
    </submittedName>
</protein>
<organism evidence="9 10">
    <name type="scientific">Lignipirellula cremea</name>
    <dbReference type="NCBI Taxonomy" id="2528010"/>
    <lineage>
        <taxon>Bacteria</taxon>
        <taxon>Pseudomonadati</taxon>
        <taxon>Planctomycetota</taxon>
        <taxon>Planctomycetia</taxon>
        <taxon>Pirellulales</taxon>
        <taxon>Pirellulaceae</taxon>
        <taxon>Lignipirellula</taxon>
    </lineage>
</organism>
<evidence type="ECO:0000259" key="7">
    <source>
        <dbReference type="Pfam" id="PF13087"/>
    </source>
</evidence>
<dbReference type="RefSeq" id="WP_197443075.1">
    <property type="nucleotide sequence ID" value="NZ_CP036433.1"/>
</dbReference>
<evidence type="ECO:0000313" key="10">
    <source>
        <dbReference type="Proteomes" id="UP000317648"/>
    </source>
</evidence>
<keyword evidence="10" id="KW-1185">Reference proteome</keyword>
<evidence type="ECO:0000256" key="6">
    <source>
        <dbReference type="SAM" id="MobiDB-lite"/>
    </source>
</evidence>
<dbReference type="SUPFAM" id="SSF54534">
    <property type="entry name" value="FKBP-like"/>
    <property type="match status" value="1"/>
</dbReference>
<evidence type="ECO:0000256" key="2">
    <source>
        <dbReference type="ARBA" id="ARBA00022801"/>
    </source>
</evidence>
<dbReference type="Gene3D" id="3.10.50.30">
    <property type="entry name" value="Transcription elongation factor, GreA/GreB, C-terminal domain"/>
    <property type="match status" value="1"/>
</dbReference>
<sequence length="1636" mass="183349">MSDLKTRLIELLQYIEELARLTPGARRQAYSVRTYREFSMFEHQLRGRVGVTLDTDDGDAPVWIRLDRLHREEPPAPPVGIADWLEVADDPTTAPEPAAMRLAQLTQAEADRLVRQGQIEDDDLAPAADDPDLLQAHLQLARFPTDQAELESYLAGPWRDWSTRELPRRETIRIYEKLFRAVQSIDAGGADVPLEFVVGVGLALWKSDGRTVEHPLVELPVETIIDPDSHALLVRPREAEPQLYLKPFLDLDVQGADRFEQEAIAWLAAQAENEDEEAIELTPFSLEPLAPLLKKAAAQLASSGAYLVDYADPQGGRTPPEISARLTILDTWALYARPQTGNFVVQDLHRLQQVVADTDEADLPPSGRSLVSPPSEEQAFDVDFDLLGGFDPAAETPDEETAGSEPRPLSPDEIYFPKASNEAQVEIIQRLHTRDGVVVQGPPGTGKTHTIANIVCHYLATGRSVLVVSKGESALQVLREQIPAAVRDLTISLLTTERNGLKQLEQAVTFIADDIVSKDHKQIKRDLVRKTQEVRRLREERNSLDAAIVELARRQLEAVDADLAGAPDRMPAELAVQVAAERRQHAWLTDPVVEAPEVTDEQITAARTARQNLGEDLAYLDRRLPRVQELPTAATIDAVHRDLLRASQIERQVAQDNTPVLSTRPDNAILRAEELRQNLRQWAETQTLLAETPWLERLFEVWREGSAEQGALDALLEAMQEAAKTRAHFLRQPVQIPEAGEHRPELLHAVERAQQGKAAIPAWAFWRGRDQAMLDQIRVNGRPPKSALDWEQVKQYADYQECLTACAARWNNLAADFRLPSAPADQAEIQAWLGRTLPWLVDVQKTATTFEKDVLQQTTLLFPQGFSPAQLATRDGVRAAIQAVETNLARVKLSSARSSIEQGLETLSRSTGPIVEQMQEFLRTSVGDESIEEAELGDAWRSLLRELARLHEQRGPLDTVDSAAQQVQASGAPLWADRLRETPATLEADPVTPLDWQASWRMKRLETRLVALDSREQLTQLSAERLQTEQDLSKAMLEVVRLRTYLGLFERMTKARLSALTTFVTAVRKIGAGTGIRARRFRGDARKAMLQCMEAVPCWIMPTWRVSESLPARLGGFDLVIVDEASQSDARALPALLRAKKTLIVGDDRQVSPEAVAVEERKVNQLRRRFLQGQPFASQLAPGGSLYDLASAVFPGDKIMLNEHFRCVEPIIRFSFQFYSKEIHALRIPKASERIDPPLVDVYLPHGERDAHKVNLAEVEAIVDEIELLTKDPAFQNRSMGVISLIGDQQAELIQNRLLERIGEDKYVQHRIACGNAAAFQGKERDIMFLSMVASRAQCRAQTGWLYDQRFNVALSRARDRMYLYRSVQPEDLSSPRDLKRKVIEHFLHPMPQAPDASQSLIERCETPLERDFFRHLTKLGYRATPHVEVGRFRIDLVVEGENDRRLAIELDGDTRQTADAWLEDWNRQKVLERAGWRFWRCWAASYALDPKACLADLTRTLAAAEIRPLGAASAPRAYTEHRVLLPEMPAREGAKRDPAEPERDEEQPTPGLPTPPQRSVQIGDRVVVSFEDDPARHYTLLLTADIFDQLGGLVSAGDPSGAGLLAAEVDDQVELTWNGETRKATILQIEQSTLV</sequence>
<feature type="coiled-coil region" evidence="5">
    <location>
        <begin position="520"/>
        <end position="554"/>
    </location>
</feature>
<feature type="compositionally biased region" description="Basic and acidic residues" evidence="6">
    <location>
        <begin position="1525"/>
        <end position="1542"/>
    </location>
</feature>
<proteinExistence type="predicted"/>
<dbReference type="GO" id="GO:0005524">
    <property type="term" value="F:ATP binding"/>
    <property type="evidence" value="ECO:0007669"/>
    <property type="project" value="UniProtKB-KW"/>
</dbReference>
<reference evidence="9 10" key="1">
    <citation type="submission" date="2019-02" db="EMBL/GenBank/DDBJ databases">
        <title>Deep-cultivation of Planctomycetes and their phenomic and genomic characterization uncovers novel biology.</title>
        <authorList>
            <person name="Wiegand S."/>
            <person name="Jogler M."/>
            <person name="Boedeker C."/>
            <person name="Pinto D."/>
            <person name="Vollmers J."/>
            <person name="Rivas-Marin E."/>
            <person name="Kohn T."/>
            <person name="Peeters S.H."/>
            <person name="Heuer A."/>
            <person name="Rast P."/>
            <person name="Oberbeckmann S."/>
            <person name="Bunk B."/>
            <person name="Jeske O."/>
            <person name="Meyerdierks A."/>
            <person name="Storesund J.E."/>
            <person name="Kallscheuer N."/>
            <person name="Luecker S."/>
            <person name="Lage O.M."/>
            <person name="Pohl T."/>
            <person name="Merkel B.J."/>
            <person name="Hornburger P."/>
            <person name="Mueller R.-W."/>
            <person name="Bruemmer F."/>
            <person name="Labrenz M."/>
            <person name="Spormann A.M."/>
            <person name="Op den Camp H."/>
            <person name="Overmann J."/>
            <person name="Amann R."/>
            <person name="Jetten M.S.M."/>
            <person name="Mascher T."/>
            <person name="Medema M.H."/>
            <person name="Devos D.P."/>
            <person name="Kaster A.-K."/>
            <person name="Ovreas L."/>
            <person name="Rohde M."/>
            <person name="Galperin M.Y."/>
            <person name="Jogler C."/>
        </authorList>
    </citation>
    <scope>NUCLEOTIDE SEQUENCE [LARGE SCALE GENOMIC DNA]</scope>
    <source>
        <strain evidence="9 10">Pla85_3_4</strain>
    </source>
</reference>
<dbReference type="SUPFAM" id="SSF52980">
    <property type="entry name" value="Restriction endonuclease-like"/>
    <property type="match status" value="1"/>
</dbReference>
<feature type="region of interest" description="Disordered" evidence="6">
    <location>
        <begin position="1525"/>
        <end position="1561"/>
    </location>
</feature>
<keyword evidence="1" id="KW-0547">Nucleotide-binding</keyword>
<evidence type="ECO:0000313" key="9">
    <source>
        <dbReference type="EMBL" id="QDU93735.1"/>
    </source>
</evidence>
<dbReference type="PANTHER" id="PTHR43788">
    <property type="entry name" value="DNA2/NAM7 HELICASE FAMILY MEMBER"/>
    <property type="match status" value="1"/>
</dbReference>
<dbReference type="InterPro" id="IPR011335">
    <property type="entry name" value="Restrct_endonuc-II-like"/>
</dbReference>
<dbReference type="GO" id="GO:0016787">
    <property type="term" value="F:hydrolase activity"/>
    <property type="evidence" value="ECO:0007669"/>
    <property type="project" value="UniProtKB-KW"/>
</dbReference>
<dbReference type="GO" id="GO:0003677">
    <property type="term" value="F:DNA binding"/>
    <property type="evidence" value="ECO:0007669"/>
    <property type="project" value="InterPro"/>
</dbReference>
<feature type="region of interest" description="Disordered" evidence="6">
    <location>
        <begin position="391"/>
        <end position="410"/>
    </location>
</feature>
<keyword evidence="2" id="KW-0378">Hydrolase</keyword>
<dbReference type="InterPro" id="IPR050534">
    <property type="entry name" value="Coronavir_polyprotein_1ab"/>
</dbReference>
<dbReference type="Pfam" id="PF18741">
    <property type="entry name" value="MTES_1575"/>
    <property type="match status" value="1"/>
</dbReference>
<feature type="domain" description="DNA2/NAM7 helicase-like C-terminal" evidence="7">
    <location>
        <begin position="1195"/>
        <end position="1363"/>
    </location>
</feature>
<keyword evidence="3" id="KW-0347">Helicase</keyword>
<dbReference type="InterPro" id="IPR027417">
    <property type="entry name" value="P-loop_NTPase"/>
</dbReference>
<evidence type="ECO:0000256" key="1">
    <source>
        <dbReference type="ARBA" id="ARBA00022741"/>
    </source>
</evidence>
<gene>
    <name evidence="9" type="ORF">Pla8534_15180</name>
</gene>
<dbReference type="GO" id="GO:0032784">
    <property type="term" value="P:regulation of DNA-templated transcription elongation"/>
    <property type="evidence" value="ECO:0007669"/>
    <property type="project" value="InterPro"/>
</dbReference>
<accession>A0A518DPG5</accession>
<dbReference type="PANTHER" id="PTHR43788:SF8">
    <property type="entry name" value="DNA-BINDING PROTEIN SMUBP-2"/>
    <property type="match status" value="1"/>
</dbReference>
<name>A0A518DPG5_9BACT</name>
<dbReference type="InterPro" id="IPR049468">
    <property type="entry name" value="Restrct_endonuc-II-like_dom"/>
</dbReference>
<evidence type="ECO:0000256" key="4">
    <source>
        <dbReference type="ARBA" id="ARBA00022840"/>
    </source>
</evidence>
<dbReference type="KEGG" id="lcre:Pla8534_15180"/>
<dbReference type="InterPro" id="IPR036953">
    <property type="entry name" value="GreA/GreB_C_sf"/>
</dbReference>
<dbReference type="EMBL" id="CP036433">
    <property type="protein sequence ID" value="QDU93735.1"/>
    <property type="molecule type" value="Genomic_DNA"/>
</dbReference>
<evidence type="ECO:0000259" key="8">
    <source>
        <dbReference type="Pfam" id="PF18741"/>
    </source>
</evidence>
<evidence type="ECO:0000256" key="3">
    <source>
        <dbReference type="ARBA" id="ARBA00022806"/>
    </source>
</evidence>
<dbReference type="Gene3D" id="3.40.50.300">
    <property type="entry name" value="P-loop containing nucleotide triphosphate hydrolases"/>
    <property type="match status" value="3"/>
</dbReference>
<dbReference type="InterPro" id="IPR041679">
    <property type="entry name" value="DNA2/NAM7-like_C"/>
</dbReference>
<dbReference type="CDD" id="cd18808">
    <property type="entry name" value="SF1_C_Upf1"/>
    <property type="match status" value="1"/>
</dbReference>
<keyword evidence="5" id="KW-0175">Coiled coil</keyword>
<dbReference type="SUPFAM" id="SSF52540">
    <property type="entry name" value="P-loop containing nucleoside triphosphate hydrolases"/>
    <property type="match status" value="1"/>
</dbReference>
<dbReference type="Gene3D" id="3.40.960.10">
    <property type="entry name" value="VSR Endonuclease"/>
    <property type="match status" value="1"/>
</dbReference>
<feature type="domain" description="Restriction endonuclease type II-like" evidence="8">
    <location>
        <begin position="1410"/>
        <end position="1502"/>
    </location>
</feature>
<dbReference type="Pfam" id="PF13087">
    <property type="entry name" value="AAA_12"/>
    <property type="match status" value="1"/>
</dbReference>
<evidence type="ECO:0000256" key="5">
    <source>
        <dbReference type="SAM" id="Coils"/>
    </source>
</evidence>
<dbReference type="Proteomes" id="UP000317648">
    <property type="component" value="Chromosome"/>
</dbReference>
<dbReference type="GO" id="GO:0043139">
    <property type="term" value="F:5'-3' DNA helicase activity"/>
    <property type="evidence" value="ECO:0007669"/>
    <property type="project" value="TreeGrafter"/>
</dbReference>